<accession>A0ABN9EI09</accession>
<comment type="caution">
    <text evidence="1">The sequence shown here is derived from an EMBL/GenBank/DDBJ whole genome shotgun (WGS) entry which is preliminary data.</text>
</comment>
<gene>
    <name evidence="1" type="ORF">SPARVUS_LOCUS9805892</name>
</gene>
<sequence length="48" mass="5588">MGLPGNRGSWGPVSLPKLKKPYEKAFAFMRIHKIFRSCKKGTHDWQRT</sequence>
<reference evidence="1" key="1">
    <citation type="submission" date="2023-05" db="EMBL/GenBank/DDBJ databases">
        <authorList>
            <person name="Stuckert A."/>
        </authorList>
    </citation>
    <scope>NUCLEOTIDE SEQUENCE</scope>
</reference>
<keyword evidence="2" id="KW-1185">Reference proteome</keyword>
<dbReference type="Proteomes" id="UP001162483">
    <property type="component" value="Unassembled WGS sequence"/>
</dbReference>
<evidence type="ECO:0000313" key="1">
    <source>
        <dbReference type="EMBL" id="CAI9583386.1"/>
    </source>
</evidence>
<protein>
    <submittedName>
        <fullName evidence="1">Uncharacterized protein</fullName>
    </submittedName>
</protein>
<organism evidence="1 2">
    <name type="scientific">Staurois parvus</name>
    <dbReference type="NCBI Taxonomy" id="386267"/>
    <lineage>
        <taxon>Eukaryota</taxon>
        <taxon>Metazoa</taxon>
        <taxon>Chordata</taxon>
        <taxon>Craniata</taxon>
        <taxon>Vertebrata</taxon>
        <taxon>Euteleostomi</taxon>
        <taxon>Amphibia</taxon>
        <taxon>Batrachia</taxon>
        <taxon>Anura</taxon>
        <taxon>Neobatrachia</taxon>
        <taxon>Ranoidea</taxon>
        <taxon>Ranidae</taxon>
        <taxon>Staurois</taxon>
    </lineage>
</organism>
<proteinExistence type="predicted"/>
<evidence type="ECO:0000313" key="2">
    <source>
        <dbReference type="Proteomes" id="UP001162483"/>
    </source>
</evidence>
<name>A0ABN9EI09_9NEOB</name>
<dbReference type="EMBL" id="CATNWA010015433">
    <property type="protein sequence ID" value="CAI9583386.1"/>
    <property type="molecule type" value="Genomic_DNA"/>
</dbReference>